<evidence type="ECO:0000256" key="10">
    <source>
        <dbReference type="ARBA" id="ARBA00023170"/>
    </source>
</evidence>
<evidence type="ECO:0000256" key="6">
    <source>
        <dbReference type="ARBA" id="ARBA00022729"/>
    </source>
</evidence>
<dbReference type="Gene3D" id="2.170.130.10">
    <property type="entry name" value="TonB-dependent receptor, plug domain"/>
    <property type="match status" value="1"/>
</dbReference>
<organism evidence="16 17">
    <name type="scientific">Sphaerotilus hippei</name>
    <dbReference type="NCBI Taxonomy" id="744406"/>
    <lineage>
        <taxon>Bacteria</taxon>
        <taxon>Pseudomonadati</taxon>
        <taxon>Pseudomonadota</taxon>
        <taxon>Betaproteobacteria</taxon>
        <taxon>Burkholderiales</taxon>
        <taxon>Sphaerotilaceae</taxon>
        <taxon>Sphaerotilus</taxon>
    </lineage>
</organism>
<dbReference type="Pfam" id="PF07715">
    <property type="entry name" value="Plug"/>
    <property type="match status" value="1"/>
</dbReference>
<evidence type="ECO:0000313" key="16">
    <source>
        <dbReference type="EMBL" id="PXW93282.1"/>
    </source>
</evidence>
<evidence type="ECO:0000256" key="9">
    <source>
        <dbReference type="ARBA" id="ARBA00023136"/>
    </source>
</evidence>
<keyword evidence="4 12" id="KW-1134">Transmembrane beta strand</keyword>
<dbReference type="PANTHER" id="PTHR30069:SF53">
    <property type="entry name" value="COLICIN I RECEPTOR-RELATED"/>
    <property type="match status" value="1"/>
</dbReference>
<feature type="domain" description="TonB-dependent receptor-like beta-barrel" evidence="14">
    <location>
        <begin position="238"/>
        <end position="631"/>
    </location>
</feature>
<reference evidence="16 17" key="1">
    <citation type="submission" date="2018-05" db="EMBL/GenBank/DDBJ databases">
        <title>Genomic Encyclopedia of Type Strains, Phase IV (KMG-IV): sequencing the most valuable type-strain genomes for metagenomic binning, comparative biology and taxonomic classification.</title>
        <authorList>
            <person name="Goeker M."/>
        </authorList>
    </citation>
    <scope>NUCLEOTIDE SEQUENCE [LARGE SCALE GENOMIC DNA]</scope>
    <source>
        <strain evidence="16 17">DSM 566</strain>
    </source>
</reference>
<keyword evidence="9 12" id="KW-0472">Membrane</keyword>
<dbReference type="Pfam" id="PF00593">
    <property type="entry name" value="TonB_dep_Rec_b-barrel"/>
    <property type="match status" value="1"/>
</dbReference>
<evidence type="ECO:0000256" key="12">
    <source>
        <dbReference type="PROSITE-ProRule" id="PRU01360"/>
    </source>
</evidence>
<feature type="domain" description="TonB-dependent receptor plug" evidence="15">
    <location>
        <begin position="85"/>
        <end position="189"/>
    </location>
</feature>
<dbReference type="EMBL" id="QJJS01000021">
    <property type="protein sequence ID" value="PXW93282.1"/>
    <property type="molecule type" value="Genomic_DNA"/>
</dbReference>
<evidence type="ECO:0000259" key="15">
    <source>
        <dbReference type="Pfam" id="PF07715"/>
    </source>
</evidence>
<accession>A0A318GWG4</accession>
<evidence type="ECO:0000256" key="8">
    <source>
        <dbReference type="ARBA" id="ARBA00023077"/>
    </source>
</evidence>
<proteinExistence type="inferred from homology"/>
<comment type="subcellular location">
    <subcellularLocation>
        <location evidence="1 12">Cell outer membrane</location>
        <topology evidence="1 12">Multi-pass membrane protein</topology>
    </subcellularLocation>
</comment>
<name>A0A318GWG4_9BURK</name>
<evidence type="ECO:0000259" key="14">
    <source>
        <dbReference type="Pfam" id="PF00593"/>
    </source>
</evidence>
<keyword evidence="7" id="KW-0406">Ion transport</keyword>
<dbReference type="Proteomes" id="UP000247811">
    <property type="component" value="Unassembled WGS sequence"/>
</dbReference>
<evidence type="ECO:0000256" key="7">
    <source>
        <dbReference type="ARBA" id="ARBA00023065"/>
    </source>
</evidence>
<comment type="caution">
    <text evidence="16">The sequence shown here is derived from an EMBL/GenBank/DDBJ whole genome shotgun (WGS) entry which is preliminary data.</text>
</comment>
<keyword evidence="5 12" id="KW-0812">Transmembrane</keyword>
<evidence type="ECO:0000256" key="4">
    <source>
        <dbReference type="ARBA" id="ARBA00022452"/>
    </source>
</evidence>
<comment type="similarity">
    <text evidence="2 12 13">Belongs to the TonB-dependent receptor family.</text>
</comment>
<sequence>MQVLAGKPVPELTSALNMSDLSRRLVRPSRPVCVSVHQAPPLSPRRVALACATVLIGAATVPARAAEALDPVIISATRVPQRISQAIADVSVFSREDLDRRATGNVADLLRSAAGFEISRNGGPGGITSCFVRGAESRFVAVLIDGVRVDSQSTGGAPWEALPLSQIDRIEVVRGGVGAIYGSDALGGVVQIFTRKGEPGLAFDFGAGLGNNGLRKLDARVSGRSGEFDYALGVAGERAGGFSAITNPANSSYSADDDGYQNRGGSARLGWQLSPTQRVEAGLTSAHSNSQYDGYPAGVDHHAFHNFSSADLNWSAQWLPEWRSQVTLGQSVDQYKTRPSAYDTRTRIRTATWLNTLSLGEHTVSATLERREDQLDNSGVLDGRAGRAQNALAVGDQWHHGALALQAHVRQDHDSEFGGHTTGLLGAAYELAPGWRVRASAGNSFRAPTLYQRFSEYGKAGLSAEQGFNVEAGLNWREGVNHAGLTVYRNRVRDLIVYESVTGTSPCASLYGCYNNVGVARLQGLTLEGGTELGAVRLSGSIDALSPRNADASSANNGKLLTRRARRHASLKADTDLGDWTLGAQVLASGTRYDNAANTATRRLAGYTVLNLDAQWRFARDWRLEARVDNLFDQAYESAQYYSVQQRQLYVGLRWSPRI</sequence>
<keyword evidence="10" id="KW-0675">Receptor</keyword>
<evidence type="ECO:0000256" key="1">
    <source>
        <dbReference type="ARBA" id="ARBA00004571"/>
    </source>
</evidence>
<dbReference type="PANTHER" id="PTHR30069">
    <property type="entry name" value="TONB-DEPENDENT OUTER MEMBRANE RECEPTOR"/>
    <property type="match status" value="1"/>
</dbReference>
<keyword evidence="3 12" id="KW-0813">Transport</keyword>
<dbReference type="InterPro" id="IPR039426">
    <property type="entry name" value="TonB-dep_rcpt-like"/>
</dbReference>
<evidence type="ECO:0000313" key="17">
    <source>
        <dbReference type="Proteomes" id="UP000247811"/>
    </source>
</evidence>
<dbReference type="GO" id="GO:0006811">
    <property type="term" value="P:monoatomic ion transport"/>
    <property type="evidence" value="ECO:0007669"/>
    <property type="project" value="UniProtKB-KW"/>
</dbReference>
<keyword evidence="6" id="KW-0732">Signal</keyword>
<dbReference type="GO" id="GO:0015889">
    <property type="term" value="P:cobalamin transport"/>
    <property type="evidence" value="ECO:0007669"/>
    <property type="project" value="TreeGrafter"/>
</dbReference>
<evidence type="ECO:0000256" key="5">
    <source>
        <dbReference type="ARBA" id="ARBA00022692"/>
    </source>
</evidence>
<protein>
    <submittedName>
        <fullName evidence="16">Vitamin B12 transporter</fullName>
    </submittedName>
</protein>
<evidence type="ECO:0000256" key="2">
    <source>
        <dbReference type="ARBA" id="ARBA00009810"/>
    </source>
</evidence>
<dbReference type="Gene3D" id="2.40.170.20">
    <property type="entry name" value="TonB-dependent receptor, beta-barrel domain"/>
    <property type="match status" value="1"/>
</dbReference>
<dbReference type="InterPro" id="IPR012910">
    <property type="entry name" value="Plug_dom"/>
</dbReference>
<keyword evidence="11 12" id="KW-0998">Cell outer membrane</keyword>
<dbReference type="InterPro" id="IPR037066">
    <property type="entry name" value="Plug_dom_sf"/>
</dbReference>
<dbReference type="InterPro" id="IPR036942">
    <property type="entry name" value="Beta-barrel_TonB_sf"/>
</dbReference>
<dbReference type="InterPro" id="IPR000531">
    <property type="entry name" value="Beta-barrel_TonB"/>
</dbReference>
<gene>
    <name evidence="16" type="ORF">C7444_12146</name>
</gene>
<dbReference type="GO" id="GO:0009279">
    <property type="term" value="C:cell outer membrane"/>
    <property type="evidence" value="ECO:0007669"/>
    <property type="project" value="UniProtKB-SubCell"/>
</dbReference>
<dbReference type="AlphaFoldDB" id="A0A318GWG4"/>
<dbReference type="PROSITE" id="PS52016">
    <property type="entry name" value="TONB_DEPENDENT_REC_3"/>
    <property type="match status" value="1"/>
</dbReference>
<dbReference type="SUPFAM" id="SSF56935">
    <property type="entry name" value="Porins"/>
    <property type="match status" value="1"/>
</dbReference>
<dbReference type="CDD" id="cd01347">
    <property type="entry name" value="ligand_gated_channel"/>
    <property type="match status" value="1"/>
</dbReference>
<keyword evidence="17" id="KW-1185">Reference proteome</keyword>
<keyword evidence="8 13" id="KW-0798">TonB box</keyword>
<evidence type="ECO:0000256" key="11">
    <source>
        <dbReference type="ARBA" id="ARBA00023237"/>
    </source>
</evidence>
<evidence type="ECO:0000256" key="3">
    <source>
        <dbReference type="ARBA" id="ARBA00022448"/>
    </source>
</evidence>
<evidence type="ECO:0000256" key="13">
    <source>
        <dbReference type="RuleBase" id="RU003357"/>
    </source>
</evidence>